<organism evidence="1 2">
    <name type="scientific">Bacteroides fragilis str. 3783N1-6</name>
    <dbReference type="NCBI Taxonomy" id="1339310"/>
    <lineage>
        <taxon>Bacteria</taxon>
        <taxon>Pseudomonadati</taxon>
        <taxon>Bacteroidota</taxon>
        <taxon>Bacteroidia</taxon>
        <taxon>Bacteroidales</taxon>
        <taxon>Bacteroidaceae</taxon>
        <taxon>Bacteroides</taxon>
    </lineage>
</organism>
<gene>
    <name evidence="1" type="ORF">M119_3067</name>
</gene>
<proteinExistence type="predicted"/>
<comment type="caution">
    <text evidence="1">The sequence shown here is derived from an EMBL/GenBank/DDBJ whole genome shotgun (WGS) entry which is preliminary data.</text>
</comment>
<sequence length="62" mass="7313">MRIQTGMVRVVFFFAFVFRAGVRRPEAGLPEVEVFREDFIDFYSYLEFDSPQITQITTDTLI</sequence>
<name>A0AB73AI78_BACFG</name>
<dbReference type="AlphaFoldDB" id="A0AB73AI78"/>
<evidence type="ECO:0000313" key="1">
    <source>
        <dbReference type="EMBL" id="EYB08881.1"/>
    </source>
</evidence>
<protein>
    <submittedName>
        <fullName evidence="1">Uncharacterized protein</fullName>
    </submittedName>
</protein>
<dbReference type="EMBL" id="JGEU01000039">
    <property type="protein sequence ID" value="EYB08881.1"/>
    <property type="molecule type" value="Genomic_DNA"/>
</dbReference>
<evidence type="ECO:0000313" key="2">
    <source>
        <dbReference type="Proteomes" id="UP000021175"/>
    </source>
</evidence>
<reference evidence="1 2" key="1">
    <citation type="submission" date="2014-02" db="EMBL/GenBank/DDBJ databases">
        <authorList>
            <person name="Sears C."/>
            <person name="Carroll K."/>
            <person name="Sack B.R."/>
            <person name="Qadri F."/>
            <person name="Myers L.L."/>
            <person name="Chung G.-T."/>
            <person name="Escheverria P."/>
            <person name="Fraser C.M."/>
            <person name="Sadzewicz L."/>
            <person name="Shefchek K.A."/>
            <person name="Tallon L."/>
            <person name="Das S.P."/>
            <person name="Daugherty S."/>
            <person name="Mongodin E.F."/>
        </authorList>
    </citation>
    <scope>NUCLEOTIDE SEQUENCE [LARGE SCALE GENOMIC DNA]</scope>
    <source>
        <strain evidence="1 2">3783N1-6</strain>
    </source>
</reference>
<accession>A0AB73AI78</accession>
<dbReference type="Proteomes" id="UP000021175">
    <property type="component" value="Unassembled WGS sequence"/>
</dbReference>